<dbReference type="Proteomes" id="UP000003351">
    <property type="component" value="Unassembled WGS sequence"/>
</dbReference>
<sequence>MKSVQGCTNRHIDKETLQQGFFRAVEILRENKGKLEKCANFMNGF</sequence>
<reference evidence="1 2" key="1">
    <citation type="submission" date="2011-02" db="EMBL/GenBank/DDBJ databases">
        <authorList>
            <person name="Muzny D."/>
            <person name="Qin X."/>
            <person name="Deng J."/>
            <person name="Jiang H."/>
            <person name="Liu Y."/>
            <person name="Qu J."/>
            <person name="Song X.-Z."/>
            <person name="Zhang L."/>
            <person name="Thornton R."/>
            <person name="Coyle M."/>
            <person name="Francisco L."/>
            <person name="Jackson L."/>
            <person name="Javaid M."/>
            <person name="Korchina V."/>
            <person name="Kovar C."/>
            <person name="Mata R."/>
            <person name="Mathew T."/>
            <person name="Ngo R."/>
            <person name="Nguyen L."/>
            <person name="Nguyen N."/>
            <person name="Okwuonu G."/>
            <person name="Ongeri F."/>
            <person name="Pham C."/>
            <person name="Simmons D."/>
            <person name="Wilczek-Boney K."/>
            <person name="Hale W."/>
            <person name="Jakkamsetti A."/>
            <person name="Pham P."/>
            <person name="Ruth R."/>
            <person name="San Lucas F."/>
            <person name="Warren J."/>
            <person name="Zhang J."/>
            <person name="Zhao Z."/>
            <person name="Zhou C."/>
            <person name="Zhu D."/>
            <person name="Lee S."/>
            <person name="Bess C."/>
            <person name="Blankenburg K."/>
            <person name="Forbes L."/>
            <person name="Fu Q."/>
            <person name="Gubbala S."/>
            <person name="Hirani K."/>
            <person name="Jayaseelan J.C."/>
            <person name="Lara F."/>
            <person name="Munidasa M."/>
            <person name="Palculict T."/>
            <person name="Patil S."/>
            <person name="Pu L.-L."/>
            <person name="Saada N."/>
            <person name="Tang L."/>
            <person name="Weissenberger G."/>
            <person name="Zhu Y."/>
            <person name="Hemphill L."/>
            <person name="Shang Y."/>
            <person name="Youmans B."/>
            <person name="Ayvaz T."/>
            <person name="Ross M."/>
            <person name="Santibanez J."/>
            <person name="Aqrawi P."/>
            <person name="Gross S."/>
            <person name="Joshi V."/>
            <person name="Fowler G."/>
            <person name="Nazareth L."/>
            <person name="Reid J."/>
            <person name="Worley K."/>
            <person name="Petrosino J."/>
            <person name="Highlander S."/>
            <person name="Gibbs R."/>
        </authorList>
    </citation>
    <scope>NUCLEOTIDE SEQUENCE [LARGE SCALE GENOMIC DNA]</scope>
    <source>
        <strain evidence="1 2">SK115</strain>
    </source>
</reference>
<protein>
    <submittedName>
        <fullName evidence="1">LambdaSa04 family prophage resolvase</fullName>
    </submittedName>
</protein>
<accession>F0I6G7</accession>
<gene>
    <name evidence="1" type="ORF">HMPREF9382_0400</name>
</gene>
<evidence type="ECO:0000313" key="1">
    <source>
        <dbReference type="EMBL" id="EGD32467.1"/>
    </source>
</evidence>
<proteinExistence type="predicted"/>
<dbReference type="HOGENOM" id="CLU_3206015_0_0_9"/>
<dbReference type="EMBL" id="AEXW01000004">
    <property type="protein sequence ID" value="EGD32467.1"/>
    <property type="molecule type" value="Genomic_DNA"/>
</dbReference>
<name>F0I6G7_STRSA</name>
<comment type="caution">
    <text evidence="1">The sequence shown here is derived from an EMBL/GenBank/DDBJ whole genome shotgun (WGS) entry which is preliminary data.</text>
</comment>
<organism evidence="1 2">
    <name type="scientific">Streptococcus sanguinis SK115</name>
    <dbReference type="NCBI Taxonomy" id="888810"/>
    <lineage>
        <taxon>Bacteria</taxon>
        <taxon>Bacillati</taxon>
        <taxon>Bacillota</taxon>
        <taxon>Bacilli</taxon>
        <taxon>Lactobacillales</taxon>
        <taxon>Streptococcaceae</taxon>
        <taxon>Streptococcus</taxon>
    </lineage>
</organism>
<dbReference type="AlphaFoldDB" id="F0I6G7"/>
<evidence type="ECO:0000313" key="2">
    <source>
        <dbReference type="Proteomes" id="UP000003351"/>
    </source>
</evidence>
<dbReference type="PATRIC" id="fig|888810.3.peg.388"/>